<dbReference type="PANTHER" id="PTHR46373:SF9">
    <property type="entry name" value="OS01G0246500 PROTEIN"/>
    <property type="match status" value="1"/>
</dbReference>
<keyword evidence="6" id="KW-0539">Nucleus</keyword>
<dbReference type="InterPro" id="IPR003035">
    <property type="entry name" value="RWP-RK_dom"/>
</dbReference>
<dbReference type="AlphaFoldDB" id="A0A6P5EFG9"/>
<evidence type="ECO:0000256" key="7">
    <source>
        <dbReference type="SAM" id="MobiDB-lite"/>
    </source>
</evidence>
<dbReference type="OrthoDB" id="6270329at2759"/>
<name>A0A6P5EFG9_ANACO</name>
<gene>
    <name evidence="10" type="primary">LOC109705803</name>
</gene>
<evidence type="ECO:0000313" key="10">
    <source>
        <dbReference type="RefSeq" id="XP_020082169.1"/>
    </source>
</evidence>
<dbReference type="PANTHER" id="PTHR46373">
    <property type="entry name" value="PROTEIN RKD4"/>
    <property type="match status" value="1"/>
</dbReference>
<dbReference type="PROSITE" id="PS51519">
    <property type="entry name" value="RWP_RK"/>
    <property type="match status" value="1"/>
</dbReference>
<evidence type="ECO:0000256" key="1">
    <source>
        <dbReference type="ARBA" id="ARBA00004049"/>
    </source>
</evidence>
<dbReference type="GO" id="GO:0003677">
    <property type="term" value="F:DNA binding"/>
    <property type="evidence" value="ECO:0007669"/>
    <property type="project" value="UniProtKB-KW"/>
</dbReference>
<feature type="domain" description="RWP-RK" evidence="8">
    <location>
        <begin position="18"/>
        <end position="93"/>
    </location>
</feature>
<evidence type="ECO:0000256" key="2">
    <source>
        <dbReference type="ARBA" id="ARBA00023015"/>
    </source>
</evidence>
<dbReference type="InterPro" id="IPR044607">
    <property type="entry name" value="RKD-like"/>
</dbReference>
<evidence type="ECO:0000259" key="8">
    <source>
        <dbReference type="PROSITE" id="PS51519"/>
    </source>
</evidence>
<organism evidence="9 10">
    <name type="scientific">Ananas comosus</name>
    <name type="common">Pineapple</name>
    <name type="synonym">Ananas ananas</name>
    <dbReference type="NCBI Taxonomy" id="4615"/>
    <lineage>
        <taxon>Eukaryota</taxon>
        <taxon>Viridiplantae</taxon>
        <taxon>Streptophyta</taxon>
        <taxon>Embryophyta</taxon>
        <taxon>Tracheophyta</taxon>
        <taxon>Spermatophyta</taxon>
        <taxon>Magnoliopsida</taxon>
        <taxon>Liliopsida</taxon>
        <taxon>Poales</taxon>
        <taxon>Bromeliaceae</taxon>
        <taxon>Bromelioideae</taxon>
        <taxon>Ananas</taxon>
    </lineage>
</organism>
<keyword evidence="2" id="KW-0805">Transcription regulation</keyword>
<evidence type="ECO:0000313" key="9">
    <source>
        <dbReference type="Proteomes" id="UP000515123"/>
    </source>
</evidence>
<reference evidence="10" key="2">
    <citation type="submission" date="2025-08" db="UniProtKB">
        <authorList>
            <consortium name="RefSeq"/>
        </authorList>
    </citation>
    <scope>IDENTIFICATION</scope>
    <source>
        <tissue evidence="10">Leaf</tissue>
    </source>
</reference>
<keyword evidence="9" id="KW-1185">Reference proteome</keyword>
<feature type="compositionally biased region" description="Polar residues" evidence="7">
    <location>
        <begin position="1"/>
        <end position="10"/>
    </location>
</feature>
<keyword evidence="4" id="KW-0238">DNA-binding</keyword>
<keyword evidence="3" id="KW-0175">Coiled coil</keyword>
<sequence length="93" mass="10262">MASTSASETTAPPQQLQQQQQQQQQPAAPHSQSKVKLSLDEISKLFSLPIAEAASILGVCTSVLKRICRDNGIARWPYRKSLCTSSIRLLCRH</sequence>
<evidence type="ECO:0000256" key="6">
    <source>
        <dbReference type="ARBA" id="ARBA00023242"/>
    </source>
</evidence>
<feature type="compositionally biased region" description="Low complexity" evidence="7">
    <location>
        <begin position="11"/>
        <end position="29"/>
    </location>
</feature>
<protein>
    <submittedName>
        <fullName evidence="10">Protein RKD5-like isoform X1</fullName>
    </submittedName>
</protein>
<dbReference type="Pfam" id="PF02042">
    <property type="entry name" value="RWP-RK"/>
    <property type="match status" value="1"/>
</dbReference>
<dbReference type="Proteomes" id="UP000515123">
    <property type="component" value="Unplaced"/>
</dbReference>
<accession>A0A6P5EFG9</accession>
<feature type="region of interest" description="Disordered" evidence="7">
    <location>
        <begin position="1"/>
        <end position="35"/>
    </location>
</feature>
<proteinExistence type="predicted"/>
<comment type="function">
    <text evidence="1">Putative transcription factor.</text>
</comment>
<evidence type="ECO:0000256" key="3">
    <source>
        <dbReference type="ARBA" id="ARBA00023054"/>
    </source>
</evidence>
<keyword evidence="5" id="KW-0804">Transcription</keyword>
<reference evidence="9" key="1">
    <citation type="journal article" date="2015" name="Nat. Genet.">
        <title>The pineapple genome and the evolution of CAM photosynthesis.</title>
        <authorList>
            <person name="Ming R."/>
            <person name="VanBuren R."/>
            <person name="Wai C.M."/>
            <person name="Tang H."/>
            <person name="Schatz M.C."/>
            <person name="Bowers J.E."/>
            <person name="Lyons E."/>
            <person name="Wang M.L."/>
            <person name="Chen J."/>
            <person name="Biggers E."/>
            <person name="Zhang J."/>
            <person name="Huang L."/>
            <person name="Zhang L."/>
            <person name="Miao W."/>
            <person name="Zhang J."/>
            <person name="Ye Z."/>
            <person name="Miao C."/>
            <person name="Lin Z."/>
            <person name="Wang H."/>
            <person name="Zhou H."/>
            <person name="Yim W.C."/>
            <person name="Priest H.D."/>
            <person name="Zheng C."/>
            <person name="Woodhouse M."/>
            <person name="Edger P.P."/>
            <person name="Guyot R."/>
            <person name="Guo H.B."/>
            <person name="Guo H."/>
            <person name="Zheng G."/>
            <person name="Singh R."/>
            <person name="Sharma A."/>
            <person name="Min X."/>
            <person name="Zheng Y."/>
            <person name="Lee H."/>
            <person name="Gurtowski J."/>
            <person name="Sedlazeck F.J."/>
            <person name="Harkess A."/>
            <person name="McKain M.R."/>
            <person name="Liao Z."/>
            <person name="Fang J."/>
            <person name="Liu J."/>
            <person name="Zhang X."/>
            <person name="Zhang Q."/>
            <person name="Hu W."/>
            <person name="Qin Y."/>
            <person name="Wang K."/>
            <person name="Chen L.Y."/>
            <person name="Shirley N."/>
            <person name="Lin Y.R."/>
            <person name="Liu L.Y."/>
            <person name="Hernandez A.G."/>
            <person name="Wright C.L."/>
            <person name="Bulone V."/>
            <person name="Tuskan G.A."/>
            <person name="Heath K."/>
            <person name="Zee F."/>
            <person name="Moore P.H."/>
            <person name="Sunkar R."/>
            <person name="Leebens-Mack J.H."/>
            <person name="Mockler T."/>
            <person name="Bennetzen J.L."/>
            <person name="Freeling M."/>
            <person name="Sankoff D."/>
            <person name="Paterson A.H."/>
            <person name="Zhu X."/>
            <person name="Yang X."/>
            <person name="Smith J.A."/>
            <person name="Cushman J.C."/>
            <person name="Paull R.E."/>
            <person name="Yu Q."/>
        </authorList>
    </citation>
    <scope>NUCLEOTIDE SEQUENCE [LARGE SCALE GENOMIC DNA]</scope>
    <source>
        <strain evidence="9">cv. F153</strain>
    </source>
</reference>
<evidence type="ECO:0000256" key="5">
    <source>
        <dbReference type="ARBA" id="ARBA00023163"/>
    </source>
</evidence>
<dbReference type="GO" id="GO:0003700">
    <property type="term" value="F:DNA-binding transcription factor activity"/>
    <property type="evidence" value="ECO:0007669"/>
    <property type="project" value="InterPro"/>
</dbReference>
<dbReference type="RefSeq" id="XP_020082169.1">
    <property type="nucleotide sequence ID" value="XM_020226580.1"/>
</dbReference>
<evidence type="ECO:0000256" key="4">
    <source>
        <dbReference type="ARBA" id="ARBA00023125"/>
    </source>
</evidence>
<dbReference type="GeneID" id="109705803"/>